<evidence type="ECO:0000256" key="1">
    <source>
        <dbReference type="ARBA" id="ARBA00006479"/>
    </source>
</evidence>
<dbReference type="InterPro" id="IPR000600">
    <property type="entry name" value="ROK"/>
</dbReference>
<dbReference type="AlphaFoldDB" id="A0A0R2NZV3"/>
<evidence type="ECO:0000313" key="3">
    <source>
        <dbReference type="Proteomes" id="UP000053941"/>
    </source>
</evidence>
<organism evidence="2 3">
    <name type="scientific">Actinobacteria bacterium BACL2 MAG-120802-bin41</name>
    <dbReference type="NCBI Taxonomy" id="1655568"/>
    <lineage>
        <taxon>Bacteria</taxon>
        <taxon>Bacillati</taxon>
        <taxon>Actinomycetota</taxon>
        <taxon>Actinomycetes</taxon>
        <taxon>Actinomycetes incertae sedis</taxon>
        <taxon>ac1 cluster</taxon>
    </lineage>
</organism>
<dbReference type="Gene3D" id="3.30.420.40">
    <property type="match status" value="2"/>
</dbReference>
<comment type="caution">
    <text evidence="2">The sequence shown here is derived from an EMBL/GenBank/DDBJ whole genome shotgun (WGS) entry which is preliminary data.</text>
</comment>
<evidence type="ECO:0000313" key="2">
    <source>
        <dbReference type="EMBL" id="KRO31380.1"/>
    </source>
</evidence>
<dbReference type="Proteomes" id="UP000053941">
    <property type="component" value="Unassembled WGS sequence"/>
</dbReference>
<accession>A0A0R2NZV3</accession>
<dbReference type="InterPro" id="IPR043129">
    <property type="entry name" value="ATPase_NBD"/>
</dbReference>
<comment type="similarity">
    <text evidence="1">Belongs to the ROK (NagC/XylR) family.</text>
</comment>
<reference evidence="2 3" key="1">
    <citation type="submission" date="2015-10" db="EMBL/GenBank/DDBJ databases">
        <title>Metagenome-Assembled Genomes uncover a global brackish microbiome.</title>
        <authorList>
            <person name="Hugerth L.W."/>
            <person name="Larsson J."/>
            <person name="Alneberg J."/>
            <person name="Lindh M.V."/>
            <person name="Legrand C."/>
            <person name="Pinhassi J."/>
            <person name="Andersson A.F."/>
        </authorList>
    </citation>
    <scope>NUCLEOTIDE SEQUENCE [LARGE SCALE GENOMIC DNA]</scope>
    <source>
        <strain evidence="2">BACL2 MAG-120802-bin41</strain>
    </source>
</reference>
<protein>
    <submittedName>
        <fullName evidence="2">ROK family transcriptional regulator</fullName>
    </submittedName>
</protein>
<dbReference type="EMBL" id="LIAS01000002">
    <property type="protein sequence ID" value="KRO31380.1"/>
    <property type="molecule type" value="Genomic_DNA"/>
</dbReference>
<dbReference type="Pfam" id="PF00480">
    <property type="entry name" value="ROK"/>
    <property type="match status" value="1"/>
</dbReference>
<gene>
    <name evidence="2" type="ORF">ABR60_02965</name>
</gene>
<sequence>MDENLTLSIDCGGLYLKSCVLDSSGTMHSKPNRIPTPYPLPPVTFVETIAEIASGLPKAYRATIGMPGMIRNGVVISTPHYITKSGPRTKIDLESAELWSGFDAQKAISTKLNVPTLVLNDAEVHGAGIITGSGYEVVITLGTGLGFAIFYGGKLTPHFELSHATVRRATTYDTWIGEQERKRLGTIFWSRRIKVLVEELRPVFKWDRLYIGGGNARLIRPIDLERMGDDVVIVPNTAGVAGGVRAWNLEHYYRV</sequence>
<dbReference type="SUPFAM" id="SSF53067">
    <property type="entry name" value="Actin-like ATPase domain"/>
    <property type="match status" value="1"/>
</dbReference>
<proteinExistence type="inferred from homology"/>
<name>A0A0R2NZV3_9ACTN</name>